<dbReference type="InterPro" id="IPR018768">
    <property type="entry name" value="DUF2344"/>
</dbReference>
<dbReference type="EMBL" id="AP024233">
    <property type="protein sequence ID" value="BCO09193.1"/>
    <property type="molecule type" value="Genomic_DNA"/>
</dbReference>
<feature type="region of interest" description="Disordered" evidence="1">
    <location>
        <begin position="608"/>
        <end position="634"/>
    </location>
</feature>
<dbReference type="InterPro" id="IPR023404">
    <property type="entry name" value="rSAM_horseshoe"/>
</dbReference>
<dbReference type="Pfam" id="PF10105">
    <property type="entry name" value="DUF2344"/>
    <property type="match status" value="1"/>
</dbReference>
<feature type="domain" description="Radical SAM core" evidence="2">
    <location>
        <begin position="250"/>
        <end position="482"/>
    </location>
</feature>
<dbReference type="PROSITE" id="PS51918">
    <property type="entry name" value="RADICAL_SAM"/>
    <property type="match status" value="1"/>
</dbReference>
<sequence length="856" mass="97813">MQQLHHILSLVRKPGRYIGGEHNAVRPSWDGADFRFCLVFPDLYEIGMSHQGLQILYHVINHHQGFLADRCYAPDVDMEEQLRTHGVDLFSVECRRPLSEFDVLGITLPYELCYTNILTILDLAGLPLRSADRDERYPLVLGGGSCSMNPEPVAEFFDAIVLGDGEEIILEIGTALRQARERSAPRQEQLEALAEIPGVYVPSFFKPRYQGQTLCGIEPLRSGYERVRRRVLPRLTGPEEQGRPLVPLVKPIHDRLGVEIARGCTRGCRFCQAGIIYRPARERTMDEVLAIAEQGIEASGFDELALLSLSTGDYSCLPQLMTRLMDRFANSYVSVSMPSMRVGTLTPEIMDQIRRVRKTGFTVAPEAGTDRLREVINKGITEKDLLATCRDAFSLGWNLIKFYFMIGLPGETVEDVEAIVELAKRARQEAGKASRRVQINVSVATFVPKPHTPFQWHHQISLDESREKINLLKRLLPRKGFKLKWHDPHQSVMEGVFSRGDRRLSRLIETAWRRGTRLDGWSEHYSLDEWRAAAAEIGLDLEWYLLRREMDEILPWDHLDSGVERSFLEQEWHRALAREYTPDCRNHGCQKCGLCDFKTIYPVVHGRKKEEERSDGPREKEDAARVVGRGSRRKRKSSGDERIFTYRVHYERGGDSRYLGHLEILQLVFRVLKRARLPVLFSQGYNPSPRVSFSPALPVGVESLVEYFDMDLGEPLADLASVREQLNRELPHFIRVHRVEPVAKKKKQTDLRVTYEVRPASPLSPETTKRLEDFLARDTFPVERLRKGRKKTFDLRPLVLGLEVQDDMLMLEMLNPHGRAGAGPREILEKVLGFSAREALLADIRKVGATAMTERT</sequence>
<dbReference type="Proteomes" id="UP001063350">
    <property type="component" value="Chromosome"/>
</dbReference>
<evidence type="ECO:0000313" key="3">
    <source>
        <dbReference type="EMBL" id="BCO09193.1"/>
    </source>
</evidence>
<reference evidence="3" key="1">
    <citation type="submission" date="2020-12" db="EMBL/GenBank/DDBJ databases">
        <title>Desulfobium dissulfuricans gen. nov., sp. nov., a novel mesophilic, sulfate-reducing bacterium isolated from a deep-sea hydrothermal vent.</title>
        <authorList>
            <person name="Hashimoto Y."/>
            <person name="Tame A."/>
            <person name="Sawayama S."/>
            <person name="Miyazaki J."/>
            <person name="Takai K."/>
            <person name="Nakagawa S."/>
        </authorList>
    </citation>
    <scope>NUCLEOTIDE SEQUENCE</scope>
    <source>
        <strain evidence="3">GF1</strain>
    </source>
</reference>
<evidence type="ECO:0000256" key="1">
    <source>
        <dbReference type="SAM" id="MobiDB-lite"/>
    </source>
</evidence>
<evidence type="ECO:0000313" key="4">
    <source>
        <dbReference type="Proteomes" id="UP001063350"/>
    </source>
</evidence>
<proteinExistence type="predicted"/>
<dbReference type="GO" id="GO:0051536">
    <property type="term" value="F:iron-sulfur cluster binding"/>
    <property type="evidence" value="ECO:0007669"/>
    <property type="project" value="InterPro"/>
</dbReference>
<protein>
    <submittedName>
        <fullName evidence="3">B12-binding protein</fullName>
    </submittedName>
</protein>
<dbReference type="SFLD" id="SFLDS00029">
    <property type="entry name" value="Radical_SAM"/>
    <property type="match status" value="1"/>
</dbReference>
<dbReference type="RefSeq" id="WP_267929053.1">
    <property type="nucleotide sequence ID" value="NZ_AP024233.1"/>
</dbReference>
<name>A0A915XKG7_9BACT</name>
<dbReference type="NCBIfam" id="TIGR03936">
    <property type="entry name" value="sam_1_link_chp"/>
    <property type="match status" value="1"/>
</dbReference>
<dbReference type="PANTHER" id="PTHR42731:SF1">
    <property type="entry name" value="RADICAL SAM DOMAIN PROTEIN"/>
    <property type="match status" value="1"/>
</dbReference>
<dbReference type="Gene3D" id="3.80.30.20">
    <property type="entry name" value="tm_1862 like domain"/>
    <property type="match status" value="1"/>
</dbReference>
<dbReference type="InterPro" id="IPR007197">
    <property type="entry name" value="rSAM"/>
</dbReference>
<dbReference type="GO" id="GO:0003824">
    <property type="term" value="F:catalytic activity"/>
    <property type="evidence" value="ECO:0007669"/>
    <property type="project" value="InterPro"/>
</dbReference>
<dbReference type="CDD" id="cd01335">
    <property type="entry name" value="Radical_SAM"/>
    <property type="match status" value="1"/>
</dbReference>
<dbReference type="SMART" id="SM00729">
    <property type="entry name" value="Elp3"/>
    <property type="match status" value="1"/>
</dbReference>
<dbReference type="Gene3D" id="3.40.50.280">
    <property type="entry name" value="Cobalamin-binding domain"/>
    <property type="match status" value="1"/>
</dbReference>
<dbReference type="KEGG" id="ddu:GF1_15690"/>
<dbReference type="PANTHER" id="PTHR42731">
    <property type="entry name" value="SLL1084 PROTEIN"/>
    <property type="match status" value="1"/>
</dbReference>
<dbReference type="InterPro" id="IPR006638">
    <property type="entry name" value="Elp3/MiaA/NifB-like_rSAM"/>
</dbReference>
<evidence type="ECO:0000259" key="2">
    <source>
        <dbReference type="PROSITE" id="PS51918"/>
    </source>
</evidence>
<organism evidence="3 4">
    <name type="scientific">Desulfolithobacter dissulfuricans</name>
    <dbReference type="NCBI Taxonomy" id="2795293"/>
    <lineage>
        <taxon>Bacteria</taxon>
        <taxon>Pseudomonadati</taxon>
        <taxon>Thermodesulfobacteriota</taxon>
        <taxon>Desulfobulbia</taxon>
        <taxon>Desulfobulbales</taxon>
        <taxon>Desulfobulbaceae</taxon>
        <taxon>Desulfolithobacter</taxon>
    </lineage>
</organism>
<dbReference type="SUPFAM" id="SSF102114">
    <property type="entry name" value="Radical SAM enzymes"/>
    <property type="match status" value="1"/>
</dbReference>
<dbReference type="Pfam" id="PF04055">
    <property type="entry name" value="Radical_SAM"/>
    <property type="match status" value="1"/>
</dbReference>
<feature type="compositionally biased region" description="Basic and acidic residues" evidence="1">
    <location>
        <begin position="608"/>
        <end position="624"/>
    </location>
</feature>
<dbReference type="SFLD" id="SFLDG01082">
    <property type="entry name" value="B12-binding_domain_containing"/>
    <property type="match status" value="1"/>
</dbReference>
<gene>
    <name evidence="3" type="ORF">GF1_15690</name>
</gene>
<accession>A0A915XKG7</accession>
<dbReference type="InterPro" id="IPR058240">
    <property type="entry name" value="rSAM_sf"/>
</dbReference>
<dbReference type="Pfam" id="PF19864">
    <property type="entry name" value="Radical_SAM_N2"/>
    <property type="match status" value="1"/>
</dbReference>
<dbReference type="InterPro" id="IPR023862">
    <property type="entry name" value="CHP03960_rSAM"/>
</dbReference>
<dbReference type="AlphaFoldDB" id="A0A915XKG7"/>
<keyword evidence="4" id="KW-1185">Reference proteome</keyword>
<dbReference type="NCBIfam" id="TIGR03960">
    <property type="entry name" value="rSAM_fuse_unch"/>
    <property type="match status" value="1"/>
</dbReference>
<dbReference type="InterPro" id="IPR045784">
    <property type="entry name" value="Radical_SAM_N2"/>
</dbReference>